<dbReference type="GO" id="GO:0045732">
    <property type="term" value="P:positive regulation of protein catabolic process"/>
    <property type="evidence" value="ECO:0007669"/>
    <property type="project" value="TreeGrafter"/>
</dbReference>
<protein>
    <submittedName>
        <fullName evidence="5">Uncharacterized protein</fullName>
    </submittedName>
</protein>
<feature type="repeat" description="ANK" evidence="4">
    <location>
        <begin position="344"/>
        <end position="376"/>
    </location>
</feature>
<dbReference type="AlphaFoldDB" id="A0A084AXZ6"/>
<dbReference type="OrthoDB" id="341259at2759"/>
<dbReference type="SMART" id="SM00248">
    <property type="entry name" value="ANK"/>
    <property type="match status" value="5"/>
</dbReference>
<accession>A0A084AXZ6</accession>
<dbReference type="SUPFAM" id="SSF48403">
    <property type="entry name" value="Ankyrin repeat"/>
    <property type="match status" value="2"/>
</dbReference>
<dbReference type="HOGENOM" id="CLU_026317_0_0_1"/>
<evidence type="ECO:0000313" key="6">
    <source>
        <dbReference type="Proteomes" id="UP000028045"/>
    </source>
</evidence>
<dbReference type="PANTHER" id="PTHR24136:SF15">
    <property type="entry name" value="ANK_REP_REGION DOMAIN-CONTAINING PROTEIN"/>
    <property type="match status" value="1"/>
</dbReference>
<evidence type="ECO:0000256" key="1">
    <source>
        <dbReference type="ARBA" id="ARBA00005949"/>
    </source>
</evidence>
<dbReference type="InterPro" id="IPR051573">
    <property type="entry name" value="Ankyrin-SOCS_box_domain"/>
</dbReference>
<dbReference type="PROSITE" id="PS50088">
    <property type="entry name" value="ANK_REPEAT"/>
    <property type="match status" value="2"/>
</dbReference>
<organism evidence="5 6">
    <name type="scientific">Stachybotrys chartarum (strain CBS 109288 / IBT 7711)</name>
    <name type="common">Toxic black mold</name>
    <name type="synonym">Stilbospora chartarum</name>
    <dbReference type="NCBI Taxonomy" id="1280523"/>
    <lineage>
        <taxon>Eukaryota</taxon>
        <taxon>Fungi</taxon>
        <taxon>Dikarya</taxon>
        <taxon>Ascomycota</taxon>
        <taxon>Pezizomycotina</taxon>
        <taxon>Sordariomycetes</taxon>
        <taxon>Hypocreomycetidae</taxon>
        <taxon>Hypocreales</taxon>
        <taxon>Stachybotryaceae</taxon>
        <taxon>Stachybotrys</taxon>
    </lineage>
</organism>
<evidence type="ECO:0000256" key="2">
    <source>
        <dbReference type="ARBA" id="ARBA00022737"/>
    </source>
</evidence>
<evidence type="ECO:0000256" key="3">
    <source>
        <dbReference type="ARBA" id="ARBA00023043"/>
    </source>
</evidence>
<evidence type="ECO:0000256" key="4">
    <source>
        <dbReference type="PROSITE-ProRule" id="PRU00023"/>
    </source>
</evidence>
<comment type="similarity">
    <text evidence="1">Belongs to the ankyrin SOCS box (ASB) family.</text>
</comment>
<evidence type="ECO:0000313" key="5">
    <source>
        <dbReference type="EMBL" id="KEY70175.1"/>
    </source>
</evidence>
<name>A0A084AXZ6_STACB</name>
<dbReference type="PROSITE" id="PS50297">
    <property type="entry name" value="ANK_REP_REGION"/>
    <property type="match status" value="2"/>
</dbReference>
<dbReference type="PANTHER" id="PTHR24136">
    <property type="entry name" value="SOWAH (DROSOPHILA) HOMOLOG"/>
    <property type="match status" value="1"/>
</dbReference>
<keyword evidence="2" id="KW-0677">Repeat</keyword>
<keyword evidence="6" id="KW-1185">Reference proteome</keyword>
<reference evidence="5 6" key="1">
    <citation type="journal article" date="2014" name="BMC Genomics">
        <title>Comparative genome sequencing reveals chemotype-specific gene clusters in the toxigenic black mold Stachybotrys.</title>
        <authorList>
            <person name="Semeiks J."/>
            <person name="Borek D."/>
            <person name="Otwinowski Z."/>
            <person name="Grishin N.V."/>
        </authorList>
    </citation>
    <scope>NUCLEOTIDE SEQUENCE [LARGE SCALE GENOMIC DNA]</scope>
    <source>
        <strain evidence="6">CBS 109288 / IBT 7711</strain>
    </source>
</reference>
<dbReference type="GO" id="GO:0016567">
    <property type="term" value="P:protein ubiquitination"/>
    <property type="evidence" value="ECO:0007669"/>
    <property type="project" value="TreeGrafter"/>
</dbReference>
<dbReference type="EMBL" id="KL648458">
    <property type="protein sequence ID" value="KEY70175.1"/>
    <property type="molecule type" value="Genomic_DNA"/>
</dbReference>
<dbReference type="InterPro" id="IPR036770">
    <property type="entry name" value="Ankyrin_rpt-contain_sf"/>
</dbReference>
<dbReference type="Pfam" id="PF12796">
    <property type="entry name" value="Ank_2"/>
    <property type="match status" value="1"/>
</dbReference>
<feature type="repeat" description="ANK" evidence="4">
    <location>
        <begin position="128"/>
        <end position="157"/>
    </location>
</feature>
<gene>
    <name evidence="5" type="ORF">S7711_03396</name>
</gene>
<sequence length="690" mass="76549">MAAKDMTPNPLSQVGPFQKLPTELILAILDTGILEDSDLAKLARLSVFKAAAEEVLYKRDADRLHHAKAILWAATYNLPATLEKGIIFGGGLGINSLFHPLYPQREAYDAFSLPRVLACLSRDDALISPLHVAAALGHMDMVLHLLLSGADVNIAAIGSYSEEDPIPPLWVALGAGQEEVVHTLLAHGANTLLENENWRPGSRTIYDALVLAINSRLESVVAMLLKWPGLDVNRQVNERTTRSTPLIVQGTLLHQACEGRTTANIMQQLISAGADIGKQELKISTWGNGTRTVNPLYKIASSVGFIRDDWHPNGRGREILIGETVACAEILIKAGANVNISGDHGATPLTAAAATHCLPMINLLIENGAKPYLPKAVPDDSGIRGSEYIGEPMAQLICAMDDHVNGSWDSMIPTSVRNVLQCMDALIKGGALVTHRYVVELIKTGYGLLWQNLLPQDHPVLRDPPRRDLWTAECYSSIAEYRLTMFEKDTQIAIGFFLQTFPPPSNFSLKSSPYGRRVREVRKSWINTFSKLMTSNAISHDGILDLLCQRIRWLKQVSSYDWLAELMKNPWYRHSKHSKLLKAICSAGFSPRYINTDGQTCLHTMLYHLNANHPPPVEDFEALLDFFCGKGVNFFVRDKRGKMAWKLKSATGERILWNVDIKGAFFDRLDKQRAAKQQKSKTDSRAKQRS</sequence>
<keyword evidence="3 4" id="KW-0040">ANK repeat</keyword>
<dbReference type="InterPro" id="IPR002110">
    <property type="entry name" value="Ankyrin_rpt"/>
</dbReference>
<dbReference type="Proteomes" id="UP000028045">
    <property type="component" value="Unassembled WGS sequence"/>
</dbReference>
<proteinExistence type="inferred from homology"/>
<dbReference type="Gene3D" id="1.25.40.20">
    <property type="entry name" value="Ankyrin repeat-containing domain"/>
    <property type="match status" value="2"/>
</dbReference>